<proteinExistence type="predicted"/>
<dbReference type="KEGG" id="snk:CP967_14510"/>
<dbReference type="EMBL" id="CP023702">
    <property type="protein sequence ID" value="QEU76549.1"/>
    <property type="molecule type" value="Genomic_DNA"/>
</dbReference>
<name>A0A5J6FIT8_9ACTN</name>
<dbReference type="Pfam" id="PF19797">
    <property type="entry name" value="DUF6281"/>
    <property type="match status" value="1"/>
</dbReference>
<evidence type="ECO:0000313" key="2">
    <source>
        <dbReference type="Proteomes" id="UP000326178"/>
    </source>
</evidence>
<gene>
    <name evidence="1" type="ORF">CP967_14510</name>
</gene>
<dbReference type="InterPro" id="IPR046248">
    <property type="entry name" value="DUF6281"/>
</dbReference>
<accession>A0A5J6FIT8</accession>
<keyword evidence="2" id="KW-1185">Reference proteome</keyword>
<reference evidence="1 2" key="1">
    <citation type="submission" date="2017-09" db="EMBL/GenBank/DDBJ databases">
        <authorList>
            <person name="Lee N."/>
            <person name="Cho B.-K."/>
        </authorList>
    </citation>
    <scope>NUCLEOTIDE SEQUENCE [LARGE SCALE GENOMIC DNA]</scope>
    <source>
        <strain evidence="1 2">ATCC 12769</strain>
    </source>
</reference>
<dbReference type="OrthoDB" id="4254592at2"/>
<protein>
    <submittedName>
        <fullName evidence="1">Uncharacterized protein</fullName>
    </submittedName>
</protein>
<organism evidence="1 2">
    <name type="scientific">Streptomyces nitrosporeus</name>
    <dbReference type="NCBI Taxonomy" id="28894"/>
    <lineage>
        <taxon>Bacteria</taxon>
        <taxon>Bacillati</taxon>
        <taxon>Actinomycetota</taxon>
        <taxon>Actinomycetes</taxon>
        <taxon>Kitasatosporales</taxon>
        <taxon>Streptomycetaceae</taxon>
        <taxon>Streptomyces</taxon>
    </lineage>
</organism>
<dbReference type="AlphaFoldDB" id="A0A5J6FIT8"/>
<dbReference type="Proteomes" id="UP000326178">
    <property type="component" value="Chromosome"/>
</dbReference>
<evidence type="ECO:0000313" key="1">
    <source>
        <dbReference type="EMBL" id="QEU76549.1"/>
    </source>
</evidence>
<sequence length="115" mass="11622">MAVTGTGCTAGDSGGEGEASCAFEVTYQGRTYRDVANVDFTVTGELGTVLQPPCDDVGGQEETEGKGTEENAYAVKGLPPKTAIAVGGSPGDAVFVVSYSGSTLPPEVRKLIDGS</sequence>